<evidence type="ECO:0000313" key="3">
    <source>
        <dbReference type="EMBL" id="MDY5152617.1"/>
    </source>
</evidence>
<reference evidence="5" key="1">
    <citation type="submission" date="2016-10" db="EMBL/GenBank/DDBJ databases">
        <authorList>
            <person name="Varghese N."/>
        </authorList>
    </citation>
    <scope>NUCLEOTIDE SEQUENCE [LARGE SCALE GENOMIC DNA]</scope>
    <source>
        <strain evidence="5">DSM 20639</strain>
    </source>
</reference>
<dbReference type="AlphaFoldDB" id="A0A1G7ABK3"/>
<comment type="similarity">
    <text evidence="1">Belongs to the short-chain dehydrogenases/reductases (SDR) family.</text>
</comment>
<dbReference type="Proteomes" id="UP000182744">
    <property type="component" value="Unassembled WGS sequence"/>
</dbReference>
<proteinExistence type="inferred from homology"/>
<sequence length="130" mass="13672">MHYGLRVMWEQGSGSVINMSSIGGLIAGPSPITPYVASKFGITGISRLAAQESAPHGVRVNSVHPSPADTDMISYLEKESDTPRDQMAAGIPLGRYATPEEVANVVLFLASDASSFVTGSEYRVDGGMLA</sequence>
<gene>
    <name evidence="3" type="ORF">R6G71_00910</name>
    <name evidence="4" type="ORF">SAMN05421878_102156</name>
</gene>
<dbReference type="Proteomes" id="UP001273799">
    <property type="component" value="Unassembled WGS sequence"/>
</dbReference>
<name>A0A1G7ABK3_9ACTO</name>
<evidence type="ECO:0000256" key="1">
    <source>
        <dbReference type="ARBA" id="ARBA00006484"/>
    </source>
</evidence>
<organism evidence="4 5">
    <name type="scientific">Actinobaculum suis</name>
    <dbReference type="NCBI Taxonomy" id="1657"/>
    <lineage>
        <taxon>Bacteria</taxon>
        <taxon>Bacillati</taxon>
        <taxon>Actinomycetota</taxon>
        <taxon>Actinomycetes</taxon>
        <taxon>Actinomycetales</taxon>
        <taxon>Actinomycetaceae</taxon>
        <taxon>Actinobaculum</taxon>
    </lineage>
</organism>
<keyword evidence="2" id="KW-0560">Oxidoreductase</keyword>
<dbReference type="RefSeq" id="WP_074661044.1">
    <property type="nucleotide sequence ID" value="NZ_FNAU01000002.1"/>
</dbReference>
<evidence type="ECO:0000313" key="4">
    <source>
        <dbReference type="EMBL" id="SDE12192.1"/>
    </source>
</evidence>
<accession>A0A1G7ABK3</accession>
<dbReference type="EMBL" id="JAWNFU010000001">
    <property type="protein sequence ID" value="MDY5152617.1"/>
    <property type="molecule type" value="Genomic_DNA"/>
</dbReference>
<dbReference type="Pfam" id="PF13561">
    <property type="entry name" value="adh_short_C2"/>
    <property type="match status" value="1"/>
</dbReference>
<dbReference type="Gene3D" id="3.40.50.720">
    <property type="entry name" value="NAD(P)-binding Rossmann-like Domain"/>
    <property type="match status" value="1"/>
</dbReference>
<dbReference type="InterPro" id="IPR002347">
    <property type="entry name" value="SDR_fam"/>
</dbReference>
<dbReference type="PROSITE" id="PS00061">
    <property type="entry name" value="ADH_SHORT"/>
    <property type="match status" value="1"/>
</dbReference>
<reference evidence="3" key="3">
    <citation type="submission" date="2023-10" db="EMBL/GenBank/DDBJ databases">
        <title>Whole Genome based description of the genera Actinobaculum and Actinotignum reveals a complex phylogenetic relationship within the species included in the genus Actinotignum.</title>
        <authorList>
            <person name="Jensen C.S."/>
            <person name="Dargis R."/>
            <person name="Kemp M."/>
            <person name="Christensen J.J."/>
        </authorList>
    </citation>
    <scope>NUCLEOTIDE SEQUENCE</scope>
    <source>
        <strain evidence="3">Actinobaculum_suis_CCUG19206T</strain>
    </source>
</reference>
<dbReference type="PANTHER" id="PTHR24321:SF8">
    <property type="entry name" value="ESTRADIOL 17-BETA-DEHYDROGENASE 8-RELATED"/>
    <property type="match status" value="1"/>
</dbReference>
<dbReference type="GO" id="GO:0016491">
    <property type="term" value="F:oxidoreductase activity"/>
    <property type="evidence" value="ECO:0007669"/>
    <property type="project" value="UniProtKB-KW"/>
</dbReference>
<dbReference type="SUPFAM" id="SSF51735">
    <property type="entry name" value="NAD(P)-binding Rossmann-fold domains"/>
    <property type="match status" value="1"/>
</dbReference>
<dbReference type="PRINTS" id="PR00081">
    <property type="entry name" value="GDHRDH"/>
</dbReference>
<dbReference type="PANTHER" id="PTHR24321">
    <property type="entry name" value="DEHYDROGENASES, SHORT CHAIN"/>
    <property type="match status" value="1"/>
</dbReference>
<keyword evidence="5" id="KW-1185">Reference proteome</keyword>
<dbReference type="EMBL" id="FNAU01000002">
    <property type="protein sequence ID" value="SDE12192.1"/>
    <property type="molecule type" value="Genomic_DNA"/>
</dbReference>
<protein>
    <submittedName>
        <fullName evidence="4">3alpha(Or 20beta)-hydroxysteroid dehydrogenase</fullName>
    </submittedName>
    <submittedName>
        <fullName evidence="3">SDR family oxidoreductase</fullName>
    </submittedName>
</protein>
<reference evidence="4" key="2">
    <citation type="submission" date="2016-10" db="EMBL/GenBank/DDBJ databases">
        <authorList>
            <person name="de Groot N.N."/>
        </authorList>
    </citation>
    <scope>NUCLEOTIDE SEQUENCE [LARGE SCALE GENOMIC DNA]</scope>
    <source>
        <strain evidence="4">DSM 20639</strain>
    </source>
</reference>
<evidence type="ECO:0000313" key="5">
    <source>
        <dbReference type="Proteomes" id="UP000182744"/>
    </source>
</evidence>
<dbReference type="InterPro" id="IPR020904">
    <property type="entry name" value="Sc_DH/Rdtase_CS"/>
</dbReference>
<evidence type="ECO:0000256" key="2">
    <source>
        <dbReference type="ARBA" id="ARBA00023002"/>
    </source>
</evidence>
<dbReference type="InterPro" id="IPR036291">
    <property type="entry name" value="NAD(P)-bd_dom_sf"/>
</dbReference>